<dbReference type="GO" id="GO:0003682">
    <property type="term" value="F:chromatin binding"/>
    <property type="evidence" value="ECO:0007669"/>
    <property type="project" value="UniProtKB-ARBA"/>
</dbReference>
<keyword evidence="7" id="KW-0539">Nucleus</keyword>
<evidence type="ECO:0000256" key="2">
    <source>
        <dbReference type="ARBA" id="ARBA00022723"/>
    </source>
</evidence>
<keyword evidence="6" id="KW-0238">DNA-binding</keyword>
<dbReference type="Proteomes" id="UP001187531">
    <property type="component" value="Unassembled WGS sequence"/>
</dbReference>
<dbReference type="GO" id="GO:0000122">
    <property type="term" value="P:negative regulation of transcription by RNA polymerase II"/>
    <property type="evidence" value="ECO:0007669"/>
    <property type="project" value="UniProtKB-ARBA"/>
</dbReference>
<evidence type="ECO:0000256" key="5">
    <source>
        <dbReference type="ARBA" id="ARBA00022833"/>
    </source>
</evidence>
<dbReference type="PROSITE" id="PS50157">
    <property type="entry name" value="ZINC_FINGER_C2H2_2"/>
    <property type="match status" value="6"/>
</dbReference>
<dbReference type="InterPro" id="IPR013087">
    <property type="entry name" value="Znf_C2H2_type"/>
</dbReference>
<dbReference type="FunFam" id="3.30.160.60:FF:000744">
    <property type="entry name" value="zinc finger E-box-binding homeobox 1"/>
    <property type="match status" value="1"/>
</dbReference>
<dbReference type="AlphaFoldDB" id="A0AA88H6V8"/>
<dbReference type="PROSITE" id="PS00028">
    <property type="entry name" value="ZINC_FINGER_C2H2_1"/>
    <property type="match status" value="6"/>
</dbReference>
<dbReference type="SMART" id="SM00355">
    <property type="entry name" value="ZnF_C2H2"/>
    <property type="match status" value="7"/>
</dbReference>
<dbReference type="PANTHER" id="PTHR24404">
    <property type="entry name" value="ZINC FINGER PROTEIN"/>
    <property type="match status" value="1"/>
</dbReference>
<dbReference type="SUPFAM" id="SSF57667">
    <property type="entry name" value="beta-beta-alpha zinc fingers"/>
    <property type="match status" value="4"/>
</dbReference>
<dbReference type="FunFam" id="3.30.160.60:FF:001498">
    <property type="entry name" value="Zinc finger protein 404"/>
    <property type="match status" value="1"/>
</dbReference>
<dbReference type="EMBL" id="JAVRJZ010000020">
    <property type="protein sequence ID" value="KAK2705893.1"/>
    <property type="molecule type" value="Genomic_DNA"/>
</dbReference>
<evidence type="ECO:0000256" key="4">
    <source>
        <dbReference type="ARBA" id="ARBA00022771"/>
    </source>
</evidence>
<dbReference type="InterPro" id="IPR036236">
    <property type="entry name" value="Znf_C2H2_sf"/>
</dbReference>
<evidence type="ECO:0000313" key="10">
    <source>
        <dbReference type="EMBL" id="KAK2705893.1"/>
    </source>
</evidence>
<evidence type="ECO:0000313" key="11">
    <source>
        <dbReference type="Proteomes" id="UP001187531"/>
    </source>
</evidence>
<evidence type="ECO:0000256" key="8">
    <source>
        <dbReference type="PROSITE-ProRule" id="PRU00042"/>
    </source>
</evidence>
<keyword evidence="4 8" id="KW-0863">Zinc-finger</keyword>
<feature type="domain" description="C2H2-type" evidence="9">
    <location>
        <begin position="468"/>
        <end position="495"/>
    </location>
</feature>
<evidence type="ECO:0000256" key="3">
    <source>
        <dbReference type="ARBA" id="ARBA00022737"/>
    </source>
</evidence>
<dbReference type="InterPro" id="IPR050589">
    <property type="entry name" value="Ikaros_C2H2-ZF"/>
</dbReference>
<dbReference type="Pfam" id="PF00096">
    <property type="entry name" value="zf-C2H2"/>
    <property type="match status" value="1"/>
</dbReference>
<dbReference type="GO" id="GO:0003700">
    <property type="term" value="F:DNA-binding transcription factor activity"/>
    <property type="evidence" value="ECO:0007669"/>
    <property type="project" value="TreeGrafter"/>
</dbReference>
<evidence type="ECO:0000256" key="1">
    <source>
        <dbReference type="ARBA" id="ARBA00004123"/>
    </source>
</evidence>
<proteinExistence type="predicted"/>
<evidence type="ECO:0000259" key="9">
    <source>
        <dbReference type="PROSITE" id="PS50157"/>
    </source>
</evidence>
<evidence type="ECO:0000256" key="6">
    <source>
        <dbReference type="ARBA" id="ARBA00023125"/>
    </source>
</evidence>
<feature type="domain" description="C2H2-type" evidence="9">
    <location>
        <begin position="578"/>
        <end position="605"/>
    </location>
</feature>
<feature type="domain" description="C2H2-type" evidence="9">
    <location>
        <begin position="494"/>
        <end position="521"/>
    </location>
</feature>
<comment type="subcellular location">
    <subcellularLocation>
        <location evidence="1">Nucleus</location>
    </subcellularLocation>
</comment>
<sequence>MAEQNTLLEFPVTKWEVEDDLPEVASSNVLFDRNDVPTDTVLSMSIQPKFEFGFLHLESTVGVNREIKDEFPETASSNMSLNQNDAQMEMLSSPSLQPKSEFGLFHQQKHEIKDEFPETASSNMSLNQNDAQMEMLSSPSLQPKSEFGLFHQQKHEIKDEFPETAGPTISLNQNDAPMETLSSPSLQPKSEFGLFHQEKHEVEDMFPGDGFLGTADNTSWPKNEGIFTNISQNLSVQVKLESDSSENEPFVDEVEDMFPVYGFLGTAGNTSWPKNEGSSTNIFQNQSLQVKLESCSSENEPFVDDIKNSPMSIKNQPLEERGISQEPSSIRYIKLKIDPPVVSPKASSLSEQQAITCPKAILQVEKISKQFIKDTRNAIWRCRFCDQVENSSLILDLHQSTECEQLSQIQCKLCFSIFSNYSTFVVHYIEHKLGEKRQCPICLHEGISDIRQHLLSYGHLSQSSTKKYRCYICGKNFSTNKAMISHRKTHLKPHKCEVCEKRFSSKNSLTCHKRIHSGERPYKCKICNKTFNKINILTSHLKVHSDEKSYECGICGKTFTYKRTLSKHKRIHTGERPFKCDFCEKSFALPWILKIHLRLHTGEKPFKCDLCNKAYICSSSLYFHKKSHNSKSL</sequence>
<comment type="caution">
    <text evidence="10">The sequence shown here is derived from an EMBL/GenBank/DDBJ whole genome shotgun (WGS) entry which is preliminary data.</text>
</comment>
<keyword evidence="5" id="KW-0862">Zinc</keyword>
<gene>
    <name evidence="10" type="ORF">QYM36_016041</name>
</gene>
<dbReference type="PANTHER" id="PTHR24404:SF114">
    <property type="entry name" value="KLUMPFUSS, ISOFORM B-RELATED"/>
    <property type="match status" value="1"/>
</dbReference>
<name>A0AA88H6V8_ARTSF</name>
<dbReference type="GO" id="GO:0005634">
    <property type="term" value="C:nucleus"/>
    <property type="evidence" value="ECO:0007669"/>
    <property type="project" value="UniProtKB-SubCell"/>
</dbReference>
<keyword evidence="3" id="KW-0677">Repeat</keyword>
<dbReference type="FunFam" id="3.30.160.60:FF:000690">
    <property type="entry name" value="Zinc finger protein 354C"/>
    <property type="match status" value="2"/>
</dbReference>
<reference evidence="10" key="1">
    <citation type="submission" date="2023-07" db="EMBL/GenBank/DDBJ databases">
        <title>Chromosome-level genome assembly of Artemia franciscana.</title>
        <authorList>
            <person name="Jo E."/>
        </authorList>
    </citation>
    <scope>NUCLEOTIDE SEQUENCE</scope>
    <source>
        <tissue evidence="10">Whole body</tissue>
    </source>
</reference>
<evidence type="ECO:0000256" key="7">
    <source>
        <dbReference type="ARBA" id="ARBA00023242"/>
    </source>
</evidence>
<keyword evidence="11" id="KW-1185">Reference proteome</keyword>
<feature type="domain" description="C2H2-type" evidence="9">
    <location>
        <begin position="522"/>
        <end position="549"/>
    </location>
</feature>
<dbReference type="Gene3D" id="3.30.160.60">
    <property type="entry name" value="Classic Zinc Finger"/>
    <property type="match status" value="6"/>
</dbReference>
<dbReference type="FunFam" id="3.30.160.60:FF:001465">
    <property type="entry name" value="Zinc finger protein 560"/>
    <property type="match status" value="1"/>
</dbReference>
<protein>
    <recommendedName>
        <fullName evidence="9">C2H2-type domain-containing protein</fullName>
    </recommendedName>
</protein>
<dbReference type="Pfam" id="PF13912">
    <property type="entry name" value="zf-C2H2_6"/>
    <property type="match status" value="3"/>
</dbReference>
<organism evidence="10 11">
    <name type="scientific">Artemia franciscana</name>
    <name type="common">Brine shrimp</name>
    <name type="synonym">Artemia sanfranciscana</name>
    <dbReference type="NCBI Taxonomy" id="6661"/>
    <lineage>
        <taxon>Eukaryota</taxon>
        <taxon>Metazoa</taxon>
        <taxon>Ecdysozoa</taxon>
        <taxon>Arthropoda</taxon>
        <taxon>Crustacea</taxon>
        <taxon>Branchiopoda</taxon>
        <taxon>Anostraca</taxon>
        <taxon>Artemiidae</taxon>
        <taxon>Artemia</taxon>
    </lineage>
</organism>
<dbReference type="GO" id="GO:0000978">
    <property type="term" value="F:RNA polymerase II cis-regulatory region sequence-specific DNA binding"/>
    <property type="evidence" value="ECO:0007669"/>
    <property type="project" value="TreeGrafter"/>
</dbReference>
<keyword evidence="2" id="KW-0479">Metal-binding</keyword>
<feature type="domain" description="C2H2-type" evidence="9">
    <location>
        <begin position="606"/>
        <end position="633"/>
    </location>
</feature>
<feature type="domain" description="C2H2-type" evidence="9">
    <location>
        <begin position="550"/>
        <end position="577"/>
    </location>
</feature>
<dbReference type="GO" id="GO:0008270">
    <property type="term" value="F:zinc ion binding"/>
    <property type="evidence" value="ECO:0007669"/>
    <property type="project" value="UniProtKB-KW"/>
</dbReference>
<accession>A0AA88H6V8</accession>